<comment type="caution">
    <text evidence="5">The sequence shown here is derived from an EMBL/GenBank/DDBJ whole genome shotgun (WGS) entry which is preliminary data.</text>
</comment>
<feature type="compositionally biased region" description="Low complexity" evidence="2">
    <location>
        <begin position="425"/>
        <end position="453"/>
    </location>
</feature>
<evidence type="ECO:0000256" key="2">
    <source>
        <dbReference type="SAM" id="MobiDB-lite"/>
    </source>
</evidence>
<evidence type="ECO:0000256" key="1">
    <source>
        <dbReference type="ARBA" id="ARBA00071717"/>
    </source>
</evidence>
<dbReference type="GO" id="GO:0005829">
    <property type="term" value="C:cytosol"/>
    <property type="evidence" value="ECO:0007669"/>
    <property type="project" value="TreeGrafter"/>
</dbReference>
<evidence type="ECO:0000313" key="6">
    <source>
        <dbReference type="Proteomes" id="UP000215902"/>
    </source>
</evidence>
<dbReference type="PANTHER" id="PTHR10677">
    <property type="entry name" value="UBIQUILIN"/>
    <property type="match status" value="1"/>
</dbReference>
<dbReference type="InterPro" id="IPR015940">
    <property type="entry name" value="UBA"/>
</dbReference>
<feature type="domain" description="UBA" evidence="3">
    <location>
        <begin position="486"/>
        <end position="530"/>
    </location>
</feature>
<dbReference type="SMART" id="SM00165">
    <property type="entry name" value="UBA"/>
    <property type="match status" value="1"/>
</dbReference>
<feature type="compositionally biased region" description="Polar residues" evidence="2">
    <location>
        <begin position="267"/>
        <end position="280"/>
    </location>
</feature>
<dbReference type="OrthoDB" id="6283019at2759"/>
<dbReference type="SMART" id="SM00727">
    <property type="entry name" value="STI1"/>
    <property type="match status" value="4"/>
</dbReference>
<dbReference type="InterPro" id="IPR015496">
    <property type="entry name" value="Ubiquilin"/>
</dbReference>
<dbReference type="InterPro" id="IPR000626">
    <property type="entry name" value="Ubiquitin-like_dom"/>
</dbReference>
<feature type="compositionally biased region" description="Polar residues" evidence="2">
    <location>
        <begin position="95"/>
        <end position="109"/>
    </location>
</feature>
<evidence type="ECO:0000259" key="3">
    <source>
        <dbReference type="PROSITE" id="PS50030"/>
    </source>
</evidence>
<evidence type="ECO:0000313" key="5">
    <source>
        <dbReference type="EMBL" id="PAA65397.1"/>
    </source>
</evidence>
<name>A0A267EWW1_9PLAT</name>
<dbReference type="FunFam" id="1.10.260.100:FF:000001">
    <property type="entry name" value="Ubiquilin 1"/>
    <property type="match status" value="1"/>
</dbReference>
<dbReference type="PROSITE" id="PS50053">
    <property type="entry name" value="UBIQUITIN_2"/>
    <property type="match status" value="1"/>
</dbReference>
<dbReference type="AlphaFoldDB" id="A0A267EWW1"/>
<dbReference type="Pfam" id="PF00240">
    <property type="entry name" value="ubiquitin"/>
    <property type="match status" value="1"/>
</dbReference>
<feature type="region of interest" description="Disordered" evidence="2">
    <location>
        <begin position="420"/>
        <end position="455"/>
    </location>
</feature>
<organism evidence="5 6">
    <name type="scientific">Macrostomum lignano</name>
    <dbReference type="NCBI Taxonomy" id="282301"/>
    <lineage>
        <taxon>Eukaryota</taxon>
        <taxon>Metazoa</taxon>
        <taxon>Spiralia</taxon>
        <taxon>Lophotrochozoa</taxon>
        <taxon>Platyhelminthes</taxon>
        <taxon>Rhabditophora</taxon>
        <taxon>Macrostomorpha</taxon>
        <taxon>Macrostomida</taxon>
        <taxon>Macrostomidae</taxon>
        <taxon>Macrostomum</taxon>
    </lineage>
</organism>
<dbReference type="PANTHER" id="PTHR10677:SF3">
    <property type="entry name" value="FI07626P-RELATED"/>
    <property type="match status" value="1"/>
</dbReference>
<sequence length="533" mass="57628">MAESDNVITVHIKSPKEKRSVQLSPEGTIKDLRSAVSKEFDTDSSQLCLIFSGKILKDEETLPALGIKDGLVVHLVIKTARPVAAEQPAAGSGSVPATSSVPNNQTASNPPGGMPLPDLFRAGVESGGGLADMQSQMQREMMQNPQMMRQMLDNPLVQSIMSNPDTMRAMIQSNPQLRDLMDRNPELNSLLNNPEILRQTMELARSPAAMEEMSRNYDRALSNLESVPGGFGHLQRMYRDIQEPMLSATEESMSRNPFANLAGGTRPTGSDQQGTENNQPLPNPWASAASTAGGQQQQQPPSSGSSTSATQPGIRSLQEQLLQSNPAMLSQAMQAPYMQSMMQALAADPQLAESMLVNSPLVAGNPELQAQMRQMLPQMMTQMSNPQTQAALSNPRALQAIMQIQESMRVLQQEAPGFVPGMMPAGTAGSEQAATAGGQQQQQQQQPQQQHQTDMASLMQSMLGMMASQGGVANPQQQQQQQQQLPPEQRYASQLEQLASMGFLNREANLRAIQATFGDVNAAIDRLLQSGGQ</sequence>
<keyword evidence="6" id="KW-1185">Reference proteome</keyword>
<accession>A0A267EWW1</accession>
<dbReference type="GO" id="GO:0006511">
    <property type="term" value="P:ubiquitin-dependent protein catabolic process"/>
    <property type="evidence" value="ECO:0007669"/>
    <property type="project" value="TreeGrafter"/>
</dbReference>
<dbReference type="Gene3D" id="3.10.20.90">
    <property type="entry name" value="Phosphatidylinositol 3-kinase Catalytic Subunit, Chain A, domain 1"/>
    <property type="match status" value="1"/>
</dbReference>
<dbReference type="PROSITE" id="PS50030">
    <property type="entry name" value="UBA"/>
    <property type="match status" value="1"/>
</dbReference>
<dbReference type="Gene3D" id="1.10.260.100">
    <property type="match status" value="1"/>
</dbReference>
<feature type="compositionally biased region" description="Low complexity" evidence="2">
    <location>
        <begin position="286"/>
        <end position="312"/>
    </location>
</feature>
<gene>
    <name evidence="5" type="ORF">BOX15_Mlig020448g2</name>
</gene>
<dbReference type="SMART" id="SM00213">
    <property type="entry name" value="UBQ"/>
    <property type="match status" value="1"/>
</dbReference>
<protein>
    <recommendedName>
        <fullName evidence="1">Ubiquilin</fullName>
    </recommendedName>
</protein>
<feature type="region of interest" description="Disordered" evidence="2">
    <location>
        <begin position="256"/>
        <end position="313"/>
    </location>
</feature>
<dbReference type="Gene3D" id="1.10.8.10">
    <property type="entry name" value="DNA helicase RuvA subunit, C-terminal domain"/>
    <property type="match status" value="1"/>
</dbReference>
<dbReference type="InterPro" id="IPR006636">
    <property type="entry name" value="STI1_HS-bd"/>
</dbReference>
<dbReference type="Pfam" id="PF23195">
    <property type="entry name" value="UBQLN1"/>
    <property type="match status" value="1"/>
</dbReference>
<dbReference type="SUPFAM" id="SSF46934">
    <property type="entry name" value="UBA-like"/>
    <property type="match status" value="1"/>
</dbReference>
<dbReference type="SUPFAM" id="SSF54236">
    <property type="entry name" value="Ubiquitin-like"/>
    <property type="match status" value="1"/>
</dbReference>
<evidence type="ECO:0000259" key="4">
    <source>
        <dbReference type="PROSITE" id="PS50053"/>
    </source>
</evidence>
<dbReference type="Proteomes" id="UP000215902">
    <property type="component" value="Unassembled WGS sequence"/>
</dbReference>
<reference evidence="5 6" key="1">
    <citation type="submission" date="2017-06" db="EMBL/GenBank/DDBJ databases">
        <title>A platform for efficient transgenesis in Macrostomum lignano, a flatworm model organism for stem cell research.</title>
        <authorList>
            <person name="Berezikov E."/>
        </authorList>
    </citation>
    <scope>NUCLEOTIDE SEQUENCE [LARGE SCALE GENOMIC DNA]</scope>
    <source>
        <strain evidence="5">DV1</strain>
        <tissue evidence="5">Whole organism</tissue>
    </source>
</reference>
<dbReference type="FunFam" id="1.10.8.10:FF:000079">
    <property type="entry name" value="Ubiquitin family protein"/>
    <property type="match status" value="1"/>
</dbReference>
<proteinExistence type="predicted"/>
<dbReference type="InterPro" id="IPR029071">
    <property type="entry name" value="Ubiquitin-like_domsf"/>
</dbReference>
<feature type="region of interest" description="Disordered" evidence="2">
    <location>
        <begin position="469"/>
        <end position="489"/>
    </location>
</feature>
<dbReference type="CDD" id="cd14399">
    <property type="entry name" value="UBA_PLICs"/>
    <property type="match status" value="1"/>
</dbReference>
<dbReference type="EMBL" id="NIVC01001657">
    <property type="protein sequence ID" value="PAA65397.1"/>
    <property type="molecule type" value="Genomic_DNA"/>
</dbReference>
<dbReference type="InterPro" id="IPR009060">
    <property type="entry name" value="UBA-like_sf"/>
</dbReference>
<feature type="domain" description="Ubiquitin-like" evidence="4">
    <location>
        <begin position="8"/>
        <end position="82"/>
    </location>
</feature>
<feature type="region of interest" description="Disordered" evidence="2">
    <location>
        <begin position="85"/>
        <end position="116"/>
    </location>
</feature>
<dbReference type="STRING" id="282301.A0A267EWW1"/>
<dbReference type="GO" id="GO:0031593">
    <property type="term" value="F:polyubiquitin modification-dependent protein binding"/>
    <property type="evidence" value="ECO:0007669"/>
    <property type="project" value="TreeGrafter"/>
</dbReference>
<dbReference type="Pfam" id="PF00627">
    <property type="entry name" value="UBA"/>
    <property type="match status" value="1"/>
</dbReference>